<keyword evidence="2" id="KW-1185">Reference proteome</keyword>
<evidence type="ECO:0000313" key="1">
    <source>
        <dbReference type="EMBL" id="MFC3674027.1"/>
    </source>
</evidence>
<dbReference type="Proteomes" id="UP001595711">
    <property type="component" value="Unassembled WGS sequence"/>
</dbReference>
<name>A0ABV7VAA9_9PROT</name>
<proteinExistence type="predicted"/>
<sequence length="97" mass="11000">MTTSPHIPTHSGALLAPQLNGPSVIGSTLPCVRYGEHGWSLEPAPDQTDMDGLSMPRMKRLANAMGIRENFDRWYVRWQEVQKDEDIQEKFSKILGY</sequence>
<protein>
    <submittedName>
        <fullName evidence="1">Uncharacterized protein</fullName>
    </submittedName>
</protein>
<gene>
    <name evidence="1" type="ORF">ACFOOQ_00630</name>
</gene>
<accession>A0ABV7VAA9</accession>
<reference evidence="2" key="1">
    <citation type="journal article" date="2019" name="Int. J. Syst. Evol. Microbiol.">
        <title>The Global Catalogue of Microorganisms (GCM) 10K type strain sequencing project: providing services to taxonomists for standard genome sequencing and annotation.</title>
        <authorList>
            <consortium name="The Broad Institute Genomics Platform"/>
            <consortium name="The Broad Institute Genome Sequencing Center for Infectious Disease"/>
            <person name="Wu L."/>
            <person name="Ma J."/>
        </authorList>
    </citation>
    <scope>NUCLEOTIDE SEQUENCE [LARGE SCALE GENOMIC DNA]</scope>
    <source>
        <strain evidence="2">KCTC 42182</strain>
    </source>
</reference>
<organism evidence="1 2">
    <name type="scientific">Ferrovibrio xuzhouensis</name>
    <dbReference type="NCBI Taxonomy" id="1576914"/>
    <lineage>
        <taxon>Bacteria</taxon>
        <taxon>Pseudomonadati</taxon>
        <taxon>Pseudomonadota</taxon>
        <taxon>Alphaproteobacteria</taxon>
        <taxon>Rhodospirillales</taxon>
        <taxon>Rhodospirillaceae</taxon>
        <taxon>Ferrovibrio</taxon>
    </lineage>
</organism>
<comment type="caution">
    <text evidence="1">The sequence shown here is derived from an EMBL/GenBank/DDBJ whole genome shotgun (WGS) entry which is preliminary data.</text>
</comment>
<evidence type="ECO:0000313" key="2">
    <source>
        <dbReference type="Proteomes" id="UP001595711"/>
    </source>
</evidence>
<dbReference type="EMBL" id="JBHRYJ010000001">
    <property type="protein sequence ID" value="MFC3674027.1"/>
    <property type="molecule type" value="Genomic_DNA"/>
</dbReference>
<dbReference type="RefSeq" id="WP_379720219.1">
    <property type="nucleotide sequence ID" value="NZ_JBHRYJ010000001.1"/>
</dbReference>